<evidence type="ECO:0000313" key="3">
    <source>
        <dbReference type="Proteomes" id="UP000054166"/>
    </source>
</evidence>
<reference evidence="3" key="2">
    <citation type="submission" date="2015-01" db="EMBL/GenBank/DDBJ databases">
        <title>Evolutionary Origins and Diversification of the Mycorrhizal Mutualists.</title>
        <authorList>
            <consortium name="DOE Joint Genome Institute"/>
            <consortium name="Mycorrhizal Genomics Consortium"/>
            <person name="Kohler A."/>
            <person name="Kuo A."/>
            <person name="Nagy L.G."/>
            <person name="Floudas D."/>
            <person name="Copeland A."/>
            <person name="Barry K.W."/>
            <person name="Cichocki N."/>
            <person name="Veneault-Fourrey C."/>
            <person name="LaButti K."/>
            <person name="Lindquist E.A."/>
            <person name="Lipzen A."/>
            <person name="Lundell T."/>
            <person name="Morin E."/>
            <person name="Murat C."/>
            <person name="Riley R."/>
            <person name="Ohm R."/>
            <person name="Sun H."/>
            <person name="Tunlid A."/>
            <person name="Henrissat B."/>
            <person name="Grigoriev I.V."/>
            <person name="Hibbett D.S."/>
            <person name="Martin F."/>
        </authorList>
    </citation>
    <scope>NUCLEOTIDE SEQUENCE [LARGE SCALE GENOMIC DNA]</scope>
    <source>
        <strain evidence="3">F 1598</strain>
    </source>
</reference>
<gene>
    <name evidence="2" type="ORF">PILCRDRAFT_7673</name>
</gene>
<dbReference type="InParanoid" id="A0A0C3BZH7"/>
<dbReference type="Proteomes" id="UP000054166">
    <property type="component" value="Unassembled WGS sequence"/>
</dbReference>
<name>A0A0C3BZH7_PILCF</name>
<organism evidence="2 3">
    <name type="scientific">Piloderma croceum (strain F 1598)</name>
    <dbReference type="NCBI Taxonomy" id="765440"/>
    <lineage>
        <taxon>Eukaryota</taxon>
        <taxon>Fungi</taxon>
        <taxon>Dikarya</taxon>
        <taxon>Basidiomycota</taxon>
        <taxon>Agaricomycotina</taxon>
        <taxon>Agaricomycetes</taxon>
        <taxon>Agaricomycetidae</taxon>
        <taxon>Atheliales</taxon>
        <taxon>Atheliaceae</taxon>
        <taxon>Piloderma</taxon>
    </lineage>
</organism>
<protein>
    <submittedName>
        <fullName evidence="2">Uncharacterized protein</fullName>
    </submittedName>
</protein>
<dbReference type="EMBL" id="KN832993">
    <property type="protein sequence ID" value="KIM82767.1"/>
    <property type="molecule type" value="Genomic_DNA"/>
</dbReference>
<feature type="compositionally biased region" description="Basic and acidic residues" evidence="1">
    <location>
        <begin position="42"/>
        <end position="59"/>
    </location>
</feature>
<reference evidence="2 3" key="1">
    <citation type="submission" date="2014-04" db="EMBL/GenBank/DDBJ databases">
        <authorList>
            <consortium name="DOE Joint Genome Institute"/>
            <person name="Kuo A."/>
            <person name="Tarkka M."/>
            <person name="Buscot F."/>
            <person name="Kohler A."/>
            <person name="Nagy L.G."/>
            <person name="Floudas D."/>
            <person name="Copeland A."/>
            <person name="Barry K.W."/>
            <person name="Cichocki N."/>
            <person name="Veneault-Fourrey C."/>
            <person name="LaButti K."/>
            <person name="Lindquist E.A."/>
            <person name="Lipzen A."/>
            <person name="Lundell T."/>
            <person name="Morin E."/>
            <person name="Murat C."/>
            <person name="Sun H."/>
            <person name="Tunlid A."/>
            <person name="Henrissat B."/>
            <person name="Grigoriev I.V."/>
            <person name="Hibbett D.S."/>
            <person name="Martin F."/>
            <person name="Nordberg H.P."/>
            <person name="Cantor M.N."/>
            <person name="Hua S.X."/>
        </authorList>
    </citation>
    <scope>NUCLEOTIDE SEQUENCE [LARGE SCALE GENOMIC DNA]</scope>
    <source>
        <strain evidence="2 3">F 1598</strain>
    </source>
</reference>
<proteinExistence type="predicted"/>
<accession>A0A0C3BZH7</accession>
<keyword evidence="3" id="KW-1185">Reference proteome</keyword>
<evidence type="ECO:0000256" key="1">
    <source>
        <dbReference type="SAM" id="MobiDB-lite"/>
    </source>
</evidence>
<dbReference type="HOGENOM" id="CLU_2961645_0_0_1"/>
<evidence type="ECO:0000313" key="2">
    <source>
        <dbReference type="EMBL" id="KIM82767.1"/>
    </source>
</evidence>
<feature type="region of interest" description="Disordered" evidence="1">
    <location>
        <begin position="28"/>
        <end position="59"/>
    </location>
</feature>
<sequence length="59" mass="6919">MSCNGASTGNPDDDAALAAHRMKLKLEKERKARNQRRYYQSHKTEQQEKARQRASNEKW</sequence>
<dbReference type="AlphaFoldDB" id="A0A0C3BZH7"/>